<name>A0A820FQI3_9BILA</name>
<reference evidence="2" key="1">
    <citation type="submission" date="2021-02" db="EMBL/GenBank/DDBJ databases">
        <authorList>
            <person name="Nowell W R."/>
        </authorList>
    </citation>
    <scope>NUCLEOTIDE SEQUENCE</scope>
</reference>
<dbReference type="EMBL" id="CAJOAY010013602">
    <property type="protein sequence ID" value="CAF4267740.1"/>
    <property type="molecule type" value="Genomic_DNA"/>
</dbReference>
<feature type="chain" id="PRO_5033008190" evidence="1">
    <location>
        <begin position="19"/>
        <end position="72"/>
    </location>
</feature>
<comment type="caution">
    <text evidence="2">The sequence shown here is derived from an EMBL/GenBank/DDBJ whole genome shotgun (WGS) entry which is preliminary data.</text>
</comment>
<keyword evidence="1" id="KW-0732">Signal</keyword>
<sequence length="72" mass="8748">ENFTCTLILNILWLISFHQEYYHIIYNNEQLMNIIKSAANNEKHFIDTFMPRTMKNIQQAAIEILKNYHEKF</sequence>
<evidence type="ECO:0000313" key="3">
    <source>
        <dbReference type="Proteomes" id="UP000663881"/>
    </source>
</evidence>
<evidence type="ECO:0000313" key="2">
    <source>
        <dbReference type="EMBL" id="CAF4267740.1"/>
    </source>
</evidence>
<evidence type="ECO:0000256" key="1">
    <source>
        <dbReference type="SAM" id="SignalP"/>
    </source>
</evidence>
<proteinExistence type="predicted"/>
<dbReference type="Proteomes" id="UP000663881">
    <property type="component" value="Unassembled WGS sequence"/>
</dbReference>
<protein>
    <submittedName>
        <fullName evidence="2">Uncharacterized protein</fullName>
    </submittedName>
</protein>
<feature type="non-terminal residue" evidence="2">
    <location>
        <position position="1"/>
    </location>
</feature>
<dbReference type="AlphaFoldDB" id="A0A820FQI3"/>
<feature type="signal peptide" evidence="1">
    <location>
        <begin position="1"/>
        <end position="18"/>
    </location>
</feature>
<gene>
    <name evidence="2" type="ORF">OKA104_LOCUS44489</name>
</gene>
<accession>A0A820FQI3</accession>
<organism evidence="2 3">
    <name type="scientific">Adineta steineri</name>
    <dbReference type="NCBI Taxonomy" id="433720"/>
    <lineage>
        <taxon>Eukaryota</taxon>
        <taxon>Metazoa</taxon>
        <taxon>Spiralia</taxon>
        <taxon>Gnathifera</taxon>
        <taxon>Rotifera</taxon>
        <taxon>Eurotatoria</taxon>
        <taxon>Bdelloidea</taxon>
        <taxon>Adinetida</taxon>
        <taxon>Adinetidae</taxon>
        <taxon>Adineta</taxon>
    </lineage>
</organism>